<organism evidence="3 4">
    <name type="scientific">Mucilaginibacter gracilis</name>
    <dbReference type="NCBI Taxonomy" id="423350"/>
    <lineage>
        <taxon>Bacteria</taxon>
        <taxon>Pseudomonadati</taxon>
        <taxon>Bacteroidota</taxon>
        <taxon>Sphingobacteriia</taxon>
        <taxon>Sphingobacteriales</taxon>
        <taxon>Sphingobacteriaceae</taxon>
        <taxon>Mucilaginibacter</taxon>
    </lineage>
</organism>
<dbReference type="PANTHER" id="PTHR36919:SF2">
    <property type="entry name" value="BLL6627 PROTEIN"/>
    <property type="match status" value="1"/>
</dbReference>
<dbReference type="AlphaFoldDB" id="A0A495IU71"/>
<protein>
    <submittedName>
        <fullName evidence="3">Uncharacterized protein (DUF2147 family)</fullName>
    </submittedName>
</protein>
<keyword evidence="4" id="KW-1185">Reference proteome</keyword>
<proteinExistence type="predicted"/>
<dbReference type="InterPro" id="IPR019223">
    <property type="entry name" value="DUF2147"/>
</dbReference>
<gene>
    <name evidence="3" type="ORF">BDD43_0392</name>
</gene>
<feature type="chain" id="PRO_5019739874" evidence="1">
    <location>
        <begin position="24"/>
        <end position="155"/>
    </location>
</feature>
<dbReference type="EMBL" id="RBKU01000001">
    <property type="protein sequence ID" value="RKR80296.1"/>
    <property type="molecule type" value="Genomic_DNA"/>
</dbReference>
<accession>A0A495IU71</accession>
<evidence type="ECO:0000259" key="2">
    <source>
        <dbReference type="Pfam" id="PF09917"/>
    </source>
</evidence>
<dbReference type="PANTHER" id="PTHR36919">
    <property type="entry name" value="BLR1215 PROTEIN"/>
    <property type="match status" value="1"/>
</dbReference>
<feature type="signal peptide" evidence="1">
    <location>
        <begin position="1"/>
        <end position="23"/>
    </location>
</feature>
<dbReference type="Pfam" id="PF09917">
    <property type="entry name" value="DUF2147"/>
    <property type="match status" value="1"/>
</dbReference>
<evidence type="ECO:0000313" key="4">
    <source>
        <dbReference type="Proteomes" id="UP000268007"/>
    </source>
</evidence>
<dbReference type="Proteomes" id="UP000268007">
    <property type="component" value="Unassembled WGS sequence"/>
</dbReference>
<dbReference type="Gene3D" id="2.40.128.520">
    <property type="match status" value="1"/>
</dbReference>
<sequence length="155" mass="17999">MRKNWGYVIITMFFMGIASGVCAQSVPALPSDHICGRWMIVQKNLKVEIYREGQEFRAKIIWFNDDDDKSRPMETRLDLDNPDPKMRTQKILGSSILQKLSYKPASNSWENGVIYDALHGHHWDASAYITKKGELKVTGYWHFKFIGKTLTFIRI</sequence>
<comment type="caution">
    <text evidence="3">The sequence shown here is derived from an EMBL/GenBank/DDBJ whole genome shotgun (WGS) entry which is preliminary data.</text>
</comment>
<name>A0A495IU71_9SPHI</name>
<evidence type="ECO:0000313" key="3">
    <source>
        <dbReference type="EMBL" id="RKR80296.1"/>
    </source>
</evidence>
<feature type="domain" description="DUF2147" evidence="2">
    <location>
        <begin position="36"/>
        <end position="154"/>
    </location>
</feature>
<reference evidence="3 4" key="1">
    <citation type="submission" date="2018-10" db="EMBL/GenBank/DDBJ databases">
        <title>Genomic Encyclopedia of Archaeal and Bacterial Type Strains, Phase II (KMG-II): from individual species to whole genera.</title>
        <authorList>
            <person name="Goeker M."/>
        </authorList>
    </citation>
    <scope>NUCLEOTIDE SEQUENCE [LARGE SCALE GENOMIC DNA]</scope>
    <source>
        <strain evidence="3 4">DSM 18602</strain>
    </source>
</reference>
<keyword evidence="1" id="KW-0732">Signal</keyword>
<dbReference type="RefSeq" id="WP_246001403.1">
    <property type="nucleotide sequence ID" value="NZ_RBKU01000001.1"/>
</dbReference>
<evidence type="ECO:0000256" key="1">
    <source>
        <dbReference type="SAM" id="SignalP"/>
    </source>
</evidence>